<name>D6Z9Q2_SEGRD</name>
<evidence type="ECO:0000256" key="1">
    <source>
        <dbReference type="SAM" id="Phobius"/>
    </source>
</evidence>
<protein>
    <submittedName>
        <fullName evidence="2">Uncharacterized protein</fullName>
    </submittedName>
</protein>
<evidence type="ECO:0000313" key="2">
    <source>
        <dbReference type="EMBL" id="ADG96579.1"/>
    </source>
</evidence>
<keyword evidence="1" id="KW-1133">Transmembrane helix</keyword>
<dbReference type="HOGENOM" id="CLU_2397911_0_0_11"/>
<feature type="transmembrane region" description="Helical" evidence="1">
    <location>
        <begin position="70"/>
        <end position="87"/>
    </location>
</feature>
<keyword evidence="3" id="KW-1185">Reference proteome</keyword>
<dbReference type="STRING" id="640132.Srot_0087"/>
<accession>D6Z9Q2</accession>
<feature type="transmembrane region" description="Helical" evidence="1">
    <location>
        <begin position="16"/>
        <end position="35"/>
    </location>
</feature>
<keyword evidence="1" id="KW-0472">Membrane</keyword>
<keyword evidence="1" id="KW-0812">Transmembrane</keyword>
<sequence length="93" mass="10192">MPTIRFPAVSWNAATWSAPILTAVCEILYSLIRYFLPHEAASQRPALIMTCLIMACAGLLLPLIKRTPLWRGAAIGCLIVPVALAVLRENVTF</sequence>
<feature type="transmembrane region" description="Helical" evidence="1">
    <location>
        <begin position="47"/>
        <end position="64"/>
    </location>
</feature>
<dbReference type="AlphaFoldDB" id="D6Z9Q2"/>
<dbReference type="Proteomes" id="UP000002247">
    <property type="component" value="Chromosome"/>
</dbReference>
<proteinExistence type="predicted"/>
<gene>
    <name evidence="2" type="ordered locus">Srot_0087</name>
</gene>
<dbReference type="KEGG" id="srt:Srot_0087"/>
<dbReference type="EMBL" id="CP001958">
    <property type="protein sequence ID" value="ADG96579.1"/>
    <property type="molecule type" value="Genomic_DNA"/>
</dbReference>
<evidence type="ECO:0000313" key="3">
    <source>
        <dbReference type="Proteomes" id="UP000002247"/>
    </source>
</evidence>
<reference evidence="2 3" key="1">
    <citation type="journal article" date="2010" name="Stand. Genomic Sci.">
        <title>Complete genome sequence of Segniliparus rotundus type strain (CDC 1076).</title>
        <authorList>
            <person name="Sikorski J."/>
            <person name="Lapidus A."/>
            <person name="Copeland A."/>
            <person name="Misra M."/>
            <person name="Glavina Del Rio T."/>
            <person name="Nolan M."/>
            <person name="Lucas S."/>
            <person name="Chen F."/>
            <person name="Tice H."/>
            <person name="Cheng J.F."/>
            <person name="Jando M."/>
            <person name="Schneider S."/>
            <person name="Bruce D."/>
            <person name="Goodwin L."/>
            <person name="Pitluck S."/>
            <person name="Liolios K."/>
            <person name="Mikhailova N."/>
            <person name="Pati A."/>
            <person name="Ivanova N."/>
            <person name="Mavromatis K."/>
            <person name="Chen A."/>
            <person name="Palaniappan K."/>
            <person name="Chertkov O."/>
            <person name="Land M."/>
            <person name="Hauser L."/>
            <person name="Chang Y.J."/>
            <person name="Jeffries C.D."/>
            <person name="Brettin T."/>
            <person name="Detter J.C."/>
            <person name="Han C."/>
            <person name="Rohde M."/>
            <person name="Goker M."/>
            <person name="Bristow J."/>
            <person name="Eisen J.A."/>
            <person name="Markowitz V."/>
            <person name="Hugenholtz P."/>
            <person name="Kyrpides N.C."/>
            <person name="Klenk H.P."/>
        </authorList>
    </citation>
    <scope>NUCLEOTIDE SEQUENCE [LARGE SCALE GENOMIC DNA]</scope>
    <source>
        <strain evidence="3">ATCC BAA-972 / CDC 1076 / CIP 108378 / DSM 44985 / JCM 13578</strain>
    </source>
</reference>
<organism evidence="2 3">
    <name type="scientific">Segniliparus rotundus (strain ATCC BAA-972 / CDC 1076 / CIP 108378 / DSM 44985 / JCM 13578)</name>
    <dbReference type="NCBI Taxonomy" id="640132"/>
    <lineage>
        <taxon>Bacteria</taxon>
        <taxon>Bacillati</taxon>
        <taxon>Actinomycetota</taxon>
        <taxon>Actinomycetes</taxon>
        <taxon>Mycobacteriales</taxon>
        <taxon>Segniliparaceae</taxon>
        <taxon>Segniliparus</taxon>
    </lineage>
</organism>